<evidence type="ECO:0000313" key="1">
    <source>
        <dbReference type="EMBL" id="PWN56192.1"/>
    </source>
</evidence>
<comment type="caution">
    <text evidence="1">The sequence shown here is derived from an EMBL/GenBank/DDBJ whole genome shotgun (WGS) entry which is preliminary data.</text>
</comment>
<protein>
    <submittedName>
        <fullName evidence="1">Uncharacterized protein</fullName>
    </submittedName>
</protein>
<dbReference type="RefSeq" id="WP_109719963.1">
    <property type="nucleotide sequence ID" value="NZ_QEQK01000006.1"/>
</dbReference>
<organism evidence="1 2">
    <name type="scientific">Abyssibacter profundi</name>
    <dbReference type="NCBI Taxonomy" id="2182787"/>
    <lineage>
        <taxon>Bacteria</taxon>
        <taxon>Pseudomonadati</taxon>
        <taxon>Pseudomonadota</taxon>
        <taxon>Gammaproteobacteria</taxon>
        <taxon>Chromatiales</taxon>
        <taxon>Oceanococcaceae</taxon>
        <taxon>Abyssibacter</taxon>
    </lineage>
</organism>
<accession>A0A363UL81</accession>
<name>A0A363UL81_9GAMM</name>
<gene>
    <name evidence="1" type="ORF">DEH80_07925</name>
</gene>
<evidence type="ECO:0000313" key="2">
    <source>
        <dbReference type="Proteomes" id="UP000251800"/>
    </source>
</evidence>
<sequence>MSELFDSAPEAVAAPAAMKDLLPGWQRVRDTNYLQSPCGRVRIYRSGPIPGTSGQSYPVYVQLAGEWVSVRTCRLELAPAASLAKQVLEELAEQLP</sequence>
<proteinExistence type="predicted"/>
<reference evidence="1 2" key="1">
    <citation type="submission" date="2018-05" db="EMBL/GenBank/DDBJ databases">
        <title>Abyssibacter profundi OUC007T gen. nov., sp. nov, a marine bacterium isolated from seawater of the Mariana Trench.</title>
        <authorList>
            <person name="Zhou S."/>
        </authorList>
    </citation>
    <scope>NUCLEOTIDE SEQUENCE [LARGE SCALE GENOMIC DNA]</scope>
    <source>
        <strain evidence="1 2">OUC007</strain>
    </source>
</reference>
<dbReference type="Proteomes" id="UP000251800">
    <property type="component" value="Unassembled WGS sequence"/>
</dbReference>
<dbReference type="AlphaFoldDB" id="A0A363UL81"/>
<dbReference type="EMBL" id="QEQK01000006">
    <property type="protein sequence ID" value="PWN56192.1"/>
    <property type="molecule type" value="Genomic_DNA"/>
</dbReference>
<keyword evidence="2" id="KW-1185">Reference proteome</keyword>